<dbReference type="Gene3D" id="2.40.50.140">
    <property type="entry name" value="Nucleic acid-binding proteins"/>
    <property type="match status" value="1"/>
</dbReference>
<dbReference type="CDD" id="cd14332">
    <property type="entry name" value="UBA_RuvA_C"/>
    <property type="match status" value="1"/>
</dbReference>
<dbReference type="Gene3D" id="1.10.8.10">
    <property type="entry name" value="DNA helicase RuvA subunit, C-terminal domain"/>
    <property type="match status" value="1"/>
</dbReference>
<gene>
    <name evidence="6 8" type="primary">ruvA</name>
    <name evidence="8" type="ORF">CVV65_11235</name>
</gene>
<dbReference type="InterPro" id="IPR012340">
    <property type="entry name" value="NA-bd_OB-fold"/>
</dbReference>
<dbReference type="GO" id="GO:0009378">
    <property type="term" value="F:four-way junction helicase activity"/>
    <property type="evidence" value="ECO:0007669"/>
    <property type="project" value="InterPro"/>
</dbReference>
<evidence type="ECO:0000256" key="4">
    <source>
        <dbReference type="ARBA" id="ARBA00023172"/>
    </source>
</evidence>
<accession>A0A2K8N7V4</accession>
<evidence type="ECO:0000259" key="7">
    <source>
        <dbReference type="SMART" id="SM00278"/>
    </source>
</evidence>
<sequence>MGMIAFLRGKIAGVNPDHVVMDVQGVGYKVYVAPSLAATFRLGQEALLHTQLVWREDGPTLYGFADPRERDFFVLVQTVPGIGPKVALGVVAAGIDRVSRAVVEEDVAFLRGLSGVGRKTADRLVVDLRDRLSGLVPDAAGPEREGSGVRPMEDVVAALSALGYNEREIQSIMPVLRREWKEGREPEEMIRLALSQLAHR</sequence>
<comment type="similarity">
    <text evidence="6">Belongs to the RuvA family.</text>
</comment>
<dbReference type="InterPro" id="IPR036267">
    <property type="entry name" value="RuvA_C_sf"/>
</dbReference>
<dbReference type="GO" id="GO:0006281">
    <property type="term" value="P:DNA repair"/>
    <property type="evidence" value="ECO:0007669"/>
    <property type="project" value="UniProtKB-UniRule"/>
</dbReference>
<dbReference type="InterPro" id="IPR000085">
    <property type="entry name" value="RuvA"/>
</dbReference>
<dbReference type="GO" id="GO:0000400">
    <property type="term" value="F:four-way junction DNA binding"/>
    <property type="evidence" value="ECO:0007669"/>
    <property type="project" value="UniProtKB-UniRule"/>
</dbReference>
<dbReference type="SUPFAM" id="SSF50249">
    <property type="entry name" value="Nucleic acid-binding proteins"/>
    <property type="match status" value="1"/>
</dbReference>
<protein>
    <recommendedName>
        <fullName evidence="6">Holliday junction branch migration complex subunit RuvA</fullName>
    </recommendedName>
</protein>
<dbReference type="Proteomes" id="UP000231932">
    <property type="component" value="Chromosome"/>
</dbReference>
<keyword evidence="4 6" id="KW-0233">DNA recombination</keyword>
<evidence type="ECO:0000313" key="9">
    <source>
        <dbReference type="Proteomes" id="UP000231932"/>
    </source>
</evidence>
<evidence type="ECO:0000256" key="2">
    <source>
        <dbReference type="ARBA" id="ARBA00022763"/>
    </source>
</evidence>
<evidence type="ECO:0000256" key="1">
    <source>
        <dbReference type="ARBA" id="ARBA00022490"/>
    </source>
</evidence>
<keyword evidence="1 6" id="KW-0963">Cytoplasm</keyword>
<proteinExistence type="inferred from homology"/>
<dbReference type="GO" id="GO:0005737">
    <property type="term" value="C:cytoplasm"/>
    <property type="evidence" value="ECO:0007669"/>
    <property type="project" value="UniProtKB-SubCell"/>
</dbReference>
<evidence type="ECO:0000313" key="8">
    <source>
        <dbReference type="EMBL" id="ATY85426.1"/>
    </source>
</evidence>
<dbReference type="InterPro" id="IPR010994">
    <property type="entry name" value="RuvA_2-like"/>
</dbReference>
<dbReference type="KEGG" id="kyr:CVV65_11235"/>
<comment type="domain">
    <text evidence="6">Has three domains with a flexible linker between the domains II and III and assumes an 'L' shape. Domain III is highly mobile and contacts RuvB.</text>
</comment>
<feature type="domain" description="Helix-hairpin-helix DNA-binding motif class 1" evidence="7">
    <location>
        <begin position="74"/>
        <end position="93"/>
    </location>
</feature>
<dbReference type="GO" id="GO:0048476">
    <property type="term" value="C:Holliday junction resolvase complex"/>
    <property type="evidence" value="ECO:0007669"/>
    <property type="project" value="UniProtKB-UniRule"/>
</dbReference>
<organism evidence="8 9">
    <name type="scientific">Kyrpidia spormannii</name>
    <dbReference type="NCBI Taxonomy" id="2055160"/>
    <lineage>
        <taxon>Bacteria</taxon>
        <taxon>Bacillati</taxon>
        <taxon>Bacillota</taxon>
        <taxon>Bacilli</taxon>
        <taxon>Bacillales</taxon>
        <taxon>Alicyclobacillaceae</taxon>
        <taxon>Kyrpidia</taxon>
    </lineage>
</organism>
<dbReference type="SUPFAM" id="SSF46929">
    <property type="entry name" value="DNA helicase RuvA subunit, C-terminal domain"/>
    <property type="match status" value="1"/>
</dbReference>
<dbReference type="InterPro" id="IPR011114">
    <property type="entry name" value="RuvA_C"/>
</dbReference>
<feature type="region of interest" description="Domain III" evidence="6">
    <location>
        <begin position="147"/>
        <end position="200"/>
    </location>
</feature>
<dbReference type="Pfam" id="PF14520">
    <property type="entry name" value="HHH_5"/>
    <property type="match status" value="1"/>
</dbReference>
<name>A0A2K8N7V4_9BACL</name>
<comment type="function">
    <text evidence="6">The RuvA-RuvB-RuvC complex processes Holliday junction (HJ) DNA during genetic recombination and DNA repair, while the RuvA-RuvB complex plays an important role in the rescue of blocked DNA replication forks via replication fork reversal (RFR). RuvA specifically binds to HJ cruciform DNA, conferring on it an open structure. The RuvB hexamer acts as an ATP-dependent pump, pulling dsDNA into and through the RuvAB complex. HJ branch migration allows RuvC to scan DNA until it finds its consensus sequence, where it cleaves and resolves the cruciform DNA.</text>
</comment>
<evidence type="ECO:0000256" key="5">
    <source>
        <dbReference type="ARBA" id="ARBA00023204"/>
    </source>
</evidence>
<dbReference type="GO" id="GO:0009379">
    <property type="term" value="C:Holliday junction helicase complex"/>
    <property type="evidence" value="ECO:0007669"/>
    <property type="project" value="InterPro"/>
</dbReference>
<dbReference type="InterPro" id="IPR003583">
    <property type="entry name" value="Hlx-hairpin-Hlx_DNA-bd_motif"/>
</dbReference>
<dbReference type="SMART" id="SM00278">
    <property type="entry name" value="HhH1"/>
    <property type="match status" value="2"/>
</dbReference>
<dbReference type="Pfam" id="PF01330">
    <property type="entry name" value="RuvA_N"/>
    <property type="match status" value="1"/>
</dbReference>
<comment type="caution">
    <text evidence="6">Lacks conserved residue(s) required for the propagation of feature annotation.</text>
</comment>
<keyword evidence="2 6" id="KW-0227">DNA damage</keyword>
<dbReference type="NCBIfam" id="TIGR00084">
    <property type="entry name" value="ruvA"/>
    <property type="match status" value="1"/>
</dbReference>
<keyword evidence="9" id="KW-1185">Reference proteome</keyword>
<dbReference type="GO" id="GO:0006310">
    <property type="term" value="P:DNA recombination"/>
    <property type="evidence" value="ECO:0007669"/>
    <property type="project" value="UniProtKB-UniRule"/>
</dbReference>
<dbReference type="SUPFAM" id="SSF47781">
    <property type="entry name" value="RuvA domain 2-like"/>
    <property type="match status" value="1"/>
</dbReference>
<comment type="subcellular location">
    <subcellularLocation>
        <location evidence="6">Cytoplasm</location>
    </subcellularLocation>
</comment>
<reference evidence="9" key="1">
    <citation type="submission" date="2017-11" db="EMBL/GenBank/DDBJ databases">
        <title>Complete Genome Sequence of Kyrpidia sp. Strain EA-1, a thermophilic, hydrogen-oxidizing Bacterium, isolated from the Azores.</title>
        <authorList>
            <person name="Reiner J.E."/>
            <person name="Lapp C.J."/>
            <person name="Bunk B."/>
            <person name="Gescher J."/>
        </authorList>
    </citation>
    <scope>NUCLEOTIDE SEQUENCE [LARGE SCALE GENOMIC DNA]</scope>
    <source>
        <strain evidence="9">EA-1</strain>
    </source>
</reference>
<dbReference type="AlphaFoldDB" id="A0A2K8N7V4"/>
<feature type="domain" description="Helix-hairpin-helix DNA-binding motif class 1" evidence="7">
    <location>
        <begin position="108"/>
        <end position="127"/>
    </location>
</feature>
<dbReference type="InterPro" id="IPR013849">
    <property type="entry name" value="DNA_helicase_Holl-junc_RuvA_I"/>
</dbReference>
<keyword evidence="3 6" id="KW-0238">DNA-binding</keyword>
<evidence type="ECO:0000256" key="6">
    <source>
        <dbReference type="HAMAP-Rule" id="MF_00031"/>
    </source>
</evidence>
<dbReference type="EMBL" id="CP024955">
    <property type="protein sequence ID" value="ATY85426.1"/>
    <property type="molecule type" value="Genomic_DNA"/>
</dbReference>
<dbReference type="Pfam" id="PF07499">
    <property type="entry name" value="RuvA_C"/>
    <property type="match status" value="1"/>
</dbReference>
<dbReference type="GO" id="GO:0005524">
    <property type="term" value="F:ATP binding"/>
    <property type="evidence" value="ECO:0007669"/>
    <property type="project" value="InterPro"/>
</dbReference>
<dbReference type="HAMAP" id="MF_00031">
    <property type="entry name" value="DNA_HJ_migration_RuvA"/>
    <property type="match status" value="1"/>
</dbReference>
<keyword evidence="5 6" id="KW-0234">DNA repair</keyword>
<evidence type="ECO:0000256" key="3">
    <source>
        <dbReference type="ARBA" id="ARBA00023125"/>
    </source>
</evidence>
<dbReference type="Gene3D" id="1.10.150.20">
    <property type="entry name" value="5' to 3' exonuclease, C-terminal subdomain"/>
    <property type="match status" value="1"/>
</dbReference>
<comment type="subunit">
    <text evidence="6">Homotetramer. Forms an RuvA(8)-RuvB(12)-Holliday junction (HJ) complex. HJ DNA is sandwiched between 2 RuvA tetramers; dsDNA enters through RuvA and exits via RuvB. An RuvB hexamer assembles on each DNA strand where it exits the tetramer. Each RuvB hexamer is contacted by two RuvA subunits (via domain III) on 2 adjacent RuvB subunits; this complex drives branch migration. In the full resolvosome a probable DNA-RuvA(4)-RuvB(12)-RuvC(2) complex forms which resolves the HJ.</text>
</comment>